<dbReference type="AlphaFoldDB" id="A0A7X1E812"/>
<gene>
    <name evidence="10" type="ORF">H5P27_06570</name>
</gene>
<dbReference type="GO" id="GO:0046872">
    <property type="term" value="F:metal ion binding"/>
    <property type="evidence" value="ECO:0007669"/>
    <property type="project" value="InterPro"/>
</dbReference>
<dbReference type="GO" id="GO:0005524">
    <property type="term" value="F:ATP binding"/>
    <property type="evidence" value="ECO:0007669"/>
    <property type="project" value="UniProtKB-UniRule"/>
</dbReference>
<evidence type="ECO:0000256" key="6">
    <source>
        <dbReference type="ARBA" id="ARBA00023136"/>
    </source>
</evidence>
<keyword evidence="5 8" id="KW-1133">Transmembrane helix</keyword>
<dbReference type="Pfam" id="PF09335">
    <property type="entry name" value="VTT_dom"/>
    <property type="match status" value="1"/>
</dbReference>
<evidence type="ECO:0000256" key="8">
    <source>
        <dbReference type="SAM" id="Phobius"/>
    </source>
</evidence>
<evidence type="ECO:0000256" key="5">
    <source>
        <dbReference type="ARBA" id="ARBA00022989"/>
    </source>
</evidence>
<keyword evidence="3" id="KW-1003">Cell membrane</keyword>
<dbReference type="InterPro" id="IPR013651">
    <property type="entry name" value="ATP-grasp_RimK-type"/>
</dbReference>
<evidence type="ECO:0000256" key="7">
    <source>
        <dbReference type="PROSITE-ProRule" id="PRU00409"/>
    </source>
</evidence>
<keyword evidence="7" id="KW-0067">ATP-binding</keyword>
<dbReference type="SUPFAM" id="SSF56059">
    <property type="entry name" value="Glutathione synthetase ATP-binding domain-like"/>
    <property type="match status" value="1"/>
</dbReference>
<dbReference type="GO" id="GO:0005886">
    <property type="term" value="C:plasma membrane"/>
    <property type="evidence" value="ECO:0007669"/>
    <property type="project" value="UniProtKB-SubCell"/>
</dbReference>
<evidence type="ECO:0000313" key="11">
    <source>
        <dbReference type="Proteomes" id="UP000526501"/>
    </source>
</evidence>
<dbReference type="Proteomes" id="UP000526501">
    <property type="component" value="Unassembled WGS sequence"/>
</dbReference>
<name>A0A7X1E812_9BACT</name>
<keyword evidence="4 8" id="KW-0812">Transmembrane</keyword>
<dbReference type="EMBL" id="JACHVC010000006">
    <property type="protein sequence ID" value="MBC2605703.1"/>
    <property type="molecule type" value="Genomic_DNA"/>
</dbReference>
<evidence type="ECO:0000256" key="1">
    <source>
        <dbReference type="ARBA" id="ARBA00004651"/>
    </source>
</evidence>
<keyword evidence="7" id="KW-0547">Nucleotide-binding</keyword>
<feature type="domain" description="ATP-grasp" evidence="9">
    <location>
        <begin position="430"/>
        <end position="682"/>
    </location>
</feature>
<evidence type="ECO:0000256" key="4">
    <source>
        <dbReference type="ARBA" id="ARBA00022692"/>
    </source>
</evidence>
<dbReference type="PANTHER" id="PTHR30353:SF15">
    <property type="entry name" value="INNER MEMBRANE PROTEIN YABI"/>
    <property type="match status" value="1"/>
</dbReference>
<accession>A0A7X1E812</accession>
<proteinExistence type="inferred from homology"/>
<dbReference type="InterPro" id="IPR032816">
    <property type="entry name" value="VTT_dom"/>
</dbReference>
<feature type="transmembrane region" description="Helical" evidence="8">
    <location>
        <begin position="380"/>
        <end position="401"/>
    </location>
</feature>
<dbReference type="PROSITE" id="PS50975">
    <property type="entry name" value="ATP_GRASP"/>
    <property type="match status" value="1"/>
</dbReference>
<evidence type="ECO:0000313" key="10">
    <source>
        <dbReference type="EMBL" id="MBC2605703.1"/>
    </source>
</evidence>
<feature type="transmembrane region" description="Helical" evidence="8">
    <location>
        <begin position="305"/>
        <end position="326"/>
    </location>
</feature>
<comment type="subcellular location">
    <subcellularLocation>
        <location evidence="1">Cell membrane</location>
        <topology evidence="1">Multi-pass membrane protein</topology>
    </subcellularLocation>
</comment>
<comment type="similarity">
    <text evidence="2">Belongs to the DedA family.</text>
</comment>
<keyword evidence="6 8" id="KW-0472">Membrane</keyword>
<reference evidence="10 11" key="1">
    <citation type="submission" date="2020-07" db="EMBL/GenBank/DDBJ databases">
        <authorList>
            <person name="Feng X."/>
        </authorList>
    </citation>
    <scope>NUCLEOTIDE SEQUENCE [LARGE SCALE GENOMIC DNA]</scope>
    <source>
        <strain evidence="10 11">JCM23202</strain>
    </source>
</reference>
<evidence type="ECO:0000259" key="9">
    <source>
        <dbReference type="PROSITE" id="PS50975"/>
    </source>
</evidence>
<evidence type="ECO:0000256" key="2">
    <source>
        <dbReference type="ARBA" id="ARBA00010792"/>
    </source>
</evidence>
<dbReference type="RefSeq" id="WP_185659570.1">
    <property type="nucleotide sequence ID" value="NZ_CAWPOO010000006.1"/>
</dbReference>
<dbReference type="InterPro" id="IPR032818">
    <property type="entry name" value="DedA-like"/>
</dbReference>
<dbReference type="Pfam" id="PF08443">
    <property type="entry name" value="RimK"/>
    <property type="match status" value="1"/>
</dbReference>
<dbReference type="Gene3D" id="3.30.470.20">
    <property type="entry name" value="ATP-grasp fold, B domain"/>
    <property type="match status" value="1"/>
</dbReference>
<feature type="transmembrane region" description="Helical" evidence="8">
    <location>
        <begin position="338"/>
        <end position="359"/>
    </location>
</feature>
<protein>
    <submittedName>
        <fullName evidence="10">VTT domain-containing protein</fullName>
    </submittedName>
</protein>
<feature type="transmembrane region" description="Helical" evidence="8">
    <location>
        <begin position="215"/>
        <end position="238"/>
    </location>
</feature>
<dbReference type="PANTHER" id="PTHR30353">
    <property type="entry name" value="INNER MEMBRANE PROTEIN DEDA-RELATED"/>
    <property type="match status" value="1"/>
</dbReference>
<organism evidence="10 11">
    <name type="scientific">Pelagicoccus albus</name>
    <dbReference type="NCBI Taxonomy" id="415222"/>
    <lineage>
        <taxon>Bacteria</taxon>
        <taxon>Pseudomonadati</taxon>
        <taxon>Verrucomicrobiota</taxon>
        <taxon>Opitutia</taxon>
        <taxon>Puniceicoccales</taxon>
        <taxon>Pelagicoccaceae</taxon>
        <taxon>Pelagicoccus</taxon>
    </lineage>
</organism>
<evidence type="ECO:0000256" key="3">
    <source>
        <dbReference type="ARBA" id="ARBA00022475"/>
    </source>
</evidence>
<comment type="caution">
    <text evidence="10">The sequence shown here is derived from an EMBL/GenBank/DDBJ whole genome shotgun (WGS) entry which is preliminary data.</text>
</comment>
<keyword evidence="11" id="KW-1185">Reference proteome</keyword>
<sequence length="718" mass="80001">MRIENLTPELLAGDGLRRNGFSKINVLGAGYGAAEALLFSEQMEEQSLNATILLDPVISPRLELIGDHSLNKAMKGFQLAWVWLLENAVPHFGSLDFLGKAKRVFSIDLSASESAFESGTAPVLLICSDSEDDCRFYLKVRPDAVFVSENVLESALLFLDSPRHSEDQSKPVPFEQLDLEPLDSLWAGLLLAIATFASEDLACIGGGLLASSGSVGLLTAILGCLLGIFFGDLGIYMIGRVFGTAALEIPLLKHLVSPRLLGKGDEFFERKGLLLVIATRFFPGSRVPTYFAAGVVKVNWIRFSFSLLVASAIWTPILVLSAYFFGDRFLDLFESMGVSSWLGLLAVFVSLLYLLRFAARLCSWKGRRLSYSKLQRSIRWEFWPMWVVYAPVVPYILWLALRNRSVSLPFSVNPCMPASGLVYESKIQILNLLQEHGAPVARFEAVELDLPLADKLDKLKSFLNRNNTNYPVALKPDVGQRGQGVVIAKSEADAVRFFENQREDTIIQEFVSGDEYGVFYRRFFSRKSGEVSSITDKRSTSVTGNGISTVEELVLSDSRAVLMARYFLKEYESQLNHVPKKGERFSLADIGTHSRGALFLDGKDLLTPELEAAVDAFSRVVPGFHFGRYDLRVPSPEHLKRGKGIRIIELNGITSEPTNMYDPQHGPFFGWSQLMEQWKAIFELAKENRLAGHEPVSKRFVVKLAWGHFRGVPSRDLS</sequence>
<dbReference type="InterPro" id="IPR011761">
    <property type="entry name" value="ATP-grasp"/>
</dbReference>